<dbReference type="InterPro" id="IPR011008">
    <property type="entry name" value="Dimeric_a/b-barrel"/>
</dbReference>
<accession>A0A0H2MEV8</accession>
<dbReference type="STRING" id="1489064.WH96_09730"/>
<evidence type="ECO:0000313" key="2">
    <source>
        <dbReference type="Proteomes" id="UP000035444"/>
    </source>
</evidence>
<dbReference type="AlphaFoldDB" id="A0A0H2MEV8"/>
<dbReference type="EMBL" id="LAQL01000006">
    <property type="protein sequence ID" value="KLN60756.1"/>
    <property type="molecule type" value="Genomic_DNA"/>
</dbReference>
<evidence type="ECO:0008006" key="3">
    <source>
        <dbReference type="Google" id="ProtNLM"/>
    </source>
</evidence>
<proteinExistence type="predicted"/>
<comment type="caution">
    <text evidence="1">The sequence shown here is derived from an EMBL/GenBank/DDBJ whole genome shotgun (WGS) entry which is preliminary data.</text>
</comment>
<organism evidence="1 2">
    <name type="scientific">Kiloniella spongiae</name>
    <dbReference type="NCBI Taxonomy" id="1489064"/>
    <lineage>
        <taxon>Bacteria</taxon>
        <taxon>Pseudomonadati</taxon>
        <taxon>Pseudomonadota</taxon>
        <taxon>Alphaproteobacteria</taxon>
        <taxon>Rhodospirillales</taxon>
        <taxon>Kiloniellaceae</taxon>
        <taxon>Kiloniella</taxon>
    </lineage>
</organism>
<dbReference type="Proteomes" id="UP000035444">
    <property type="component" value="Unassembled WGS sequence"/>
</dbReference>
<evidence type="ECO:0000313" key="1">
    <source>
        <dbReference type="EMBL" id="KLN60756.1"/>
    </source>
</evidence>
<protein>
    <recommendedName>
        <fullName evidence="3">ABM domain-containing protein</fullName>
    </recommendedName>
</protein>
<keyword evidence="2" id="KW-1185">Reference proteome</keyword>
<dbReference type="SUPFAM" id="SSF54909">
    <property type="entry name" value="Dimeric alpha+beta barrel"/>
    <property type="match status" value="1"/>
</dbReference>
<name>A0A0H2MEV8_9PROT</name>
<dbReference type="Gene3D" id="3.30.70.100">
    <property type="match status" value="1"/>
</dbReference>
<reference evidence="1 2" key="1">
    <citation type="submission" date="2015-03" db="EMBL/GenBank/DDBJ databases">
        <title>Genome Sequence of Kiloniella spongiae MEBiC09566, isolated from a marine sponge.</title>
        <authorList>
            <person name="Shao Z."/>
            <person name="Wang L."/>
            <person name="Li X."/>
        </authorList>
    </citation>
    <scope>NUCLEOTIDE SEQUENCE [LARGE SCALE GENOMIC DNA]</scope>
    <source>
        <strain evidence="1 2">MEBiC09566</strain>
    </source>
</reference>
<sequence length="111" mass="12737">MNQKDKTMYVVEIVSWKAAPNVTDQQMIDAVQAMVPDLEKLPGFRYQSLSKDDDGLWMDIYYWDTKEDAHKSNDLMANKQSLQDLIPLIDMSSLKIDVLTPHQESGLVNFS</sequence>
<gene>
    <name evidence="1" type="ORF">WH96_09730</name>
</gene>